<dbReference type="SUPFAM" id="SSF46785">
    <property type="entry name" value="Winged helix' DNA-binding domain"/>
    <property type="match status" value="1"/>
</dbReference>
<dbReference type="InterPro" id="IPR036388">
    <property type="entry name" value="WH-like_DNA-bd_sf"/>
</dbReference>
<sequence length="144" mass="15963">MSKTSPLVKFLINLAKTQTILNSRFDRGLGGLGFNEFLILHSLSQADNQTMRRVDIADKIGMTASGVTRLLLPMEKVHLIKSGPNEQDARVRCVLLASGGKQRLFEALERMELLSEEIIMPNQLDKISELSDLVVEIGGRALMV</sequence>
<comment type="caution">
    <text evidence="2">The sequence shown here is derived from an EMBL/GenBank/DDBJ whole genome shotgun (WGS) entry which is preliminary data.</text>
</comment>
<dbReference type="GO" id="GO:0003700">
    <property type="term" value="F:DNA-binding transcription factor activity"/>
    <property type="evidence" value="ECO:0007669"/>
    <property type="project" value="InterPro"/>
</dbReference>
<reference evidence="3" key="1">
    <citation type="submission" date="2017-09" db="EMBL/GenBank/DDBJ databases">
        <title>Depth-based differentiation of microbial function through sediment-hosted aquifers and enrichment of novel symbionts in the deep terrestrial subsurface.</title>
        <authorList>
            <person name="Probst A.J."/>
            <person name="Ladd B."/>
            <person name="Jarett J.K."/>
            <person name="Geller-Mcgrath D.E."/>
            <person name="Sieber C.M.K."/>
            <person name="Emerson J.B."/>
            <person name="Anantharaman K."/>
            <person name="Thomas B.C."/>
            <person name="Malmstrom R."/>
            <person name="Stieglmeier M."/>
            <person name="Klingl A."/>
            <person name="Woyke T."/>
            <person name="Ryan C.M."/>
            <person name="Banfield J.F."/>
        </authorList>
    </citation>
    <scope>NUCLEOTIDE SEQUENCE [LARGE SCALE GENOMIC DNA]</scope>
</reference>
<name>A0A2M6W5C6_9BACT</name>
<dbReference type="Pfam" id="PF01047">
    <property type="entry name" value="MarR"/>
    <property type="match status" value="1"/>
</dbReference>
<evidence type="ECO:0000313" key="2">
    <source>
        <dbReference type="EMBL" id="PIT88009.1"/>
    </source>
</evidence>
<dbReference type="InterPro" id="IPR036390">
    <property type="entry name" value="WH_DNA-bd_sf"/>
</dbReference>
<feature type="domain" description="HTH marR-type" evidence="1">
    <location>
        <begin position="4"/>
        <end position="139"/>
    </location>
</feature>
<dbReference type="PANTHER" id="PTHR33164">
    <property type="entry name" value="TRANSCRIPTIONAL REGULATOR, MARR FAMILY"/>
    <property type="match status" value="1"/>
</dbReference>
<evidence type="ECO:0000259" key="1">
    <source>
        <dbReference type="PROSITE" id="PS50995"/>
    </source>
</evidence>
<gene>
    <name evidence="2" type="ORF">COU29_04340</name>
</gene>
<dbReference type="EMBL" id="PFBV01000006">
    <property type="protein sequence ID" value="PIT88009.1"/>
    <property type="molecule type" value="Genomic_DNA"/>
</dbReference>
<dbReference type="GO" id="GO:0006950">
    <property type="term" value="P:response to stress"/>
    <property type="evidence" value="ECO:0007669"/>
    <property type="project" value="TreeGrafter"/>
</dbReference>
<dbReference type="Proteomes" id="UP000231426">
    <property type="component" value="Unassembled WGS sequence"/>
</dbReference>
<organism evidence="2 3">
    <name type="scientific">Candidatus Magasanikbacteria bacterium CG10_big_fil_rev_8_21_14_0_10_36_32</name>
    <dbReference type="NCBI Taxonomy" id="1974646"/>
    <lineage>
        <taxon>Bacteria</taxon>
        <taxon>Candidatus Magasanikiibacteriota</taxon>
    </lineage>
</organism>
<dbReference type="SMART" id="SM00347">
    <property type="entry name" value="HTH_MARR"/>
    <property type="match status" value="1"/>
</dbReference>
<evidence type="ECO:0000313" key="3">
    <source>
        <dbReference type="Proteomes" id="UP000231426"/>
    </source>
</evidence>
<dbReference type="PROSITE" id="PS50995">
    <property type="entry name" value="HTH_MARR_2"/>
    <property type="match status" value="1"/>
</dbReference>
<dbReference type="PANTHER" id="PTHR33164:SF43">
    <property type="entry name" value="HTH-TYPE TRANSCRIPTIONAL REPRESSOR YETL"/>
    <property type="match status" value="1"/>
</dbReference>
<protein>
    <submittedName>
        <fullName evidence="2">MarR family transcriptional regulator</fullName>
    </submittedName>
</protein>
<dbReference type="InterPro" id="IPR000835">
    <property type="entry name" value="HTH_MarR-typ"/>
</dbReference>
<dbReference type="Gene3D" id="1.10.10.10">
    <property type="entry name" value="Winged helix-like DNA-binding domain superfamily/Winged helix DNA-binding domain"/>
    <property type="match status" value="1"/>
</dbReference>
<dbReference type="AlphaFoldDB" id="A0A2M6W5C6"/>
<accession>A0A2M6W5C6</accession>
<dbReference type="InterPro" id="IPR039422">
    <property type="entry name" value="MarR/SlyA-like"/>
</dbReference>
<proteinExistence type="predicted"/>